<evidence type="ECO:0000313" key="3">
    <source>
        <dbReference type="Proteomes" id="UP000783871"/>
    </source>
</evidence>
<evidence type="ECO:0008006" key="4">
    <source>
        <dbReference type="Google" id="ProtNLM"/>
    </source>
</evidence>
<feature type="region of interest" description="Disordered" evidence="1">
    <location>
        <begin position="60"/>
        <end position="105"/>
    </location>
</feature>
<evidence type="ECO:0000256" key="1">
    <source>
        <dbReference type="SAM" id="MobiDB-lite"/>
    </source>
</evidence>
<proteinExistence type="predicted"/>
<dbReference type="EMBL" id="JAATEO010000023">
    <property type="protein sequence ID" value="NJP34311.1"/>
    <property type="molecule type" value="Genomic_DNA"/>
</dbReference>
<comment type="caution">
    <text evidence="2">The sequence shown here is derived from an EMBL/GenBank/DDBJ whole genome shotgun (WGS) entry which is preliminary data.</text>
</comment>
<reference evidence="2 3" key="1">
    <citation type="submission" date="2020-03" db="EMBL/GenBank/DDBJ databases">
        <title>WGS of actinomycetes isolated from Thailand.</title>
        <authorList>
            <person name="Thawai C."/>
        </authorList>
    </citation>
    <scope>NUCLEOTIDE SEQUENCE [LARGE SCALE GENOMIC DNA]</scope>
    <source>
        <strain evidence="2 3">HSS6-12</strain>
    </source>
</reference>
<dbReference type="RefSeq" id="WP_168002665.1">
    <property type="nucleotide sequence ID" value="NZ_JAATEO010000023.1"/>
</dbReference>
<protein>
    <recommendedName>
        <fullName evidence="4">Lipid/polyisoprenoid-binding YceI-like domain-containing protein</fullName>
    </recommendedName>
</protein>
<sequence>MTRSDTVPRAARREAMRLPGLHRQRLLAALFGLLGSAGLLTAPGPATACAPATPMLAEQTWVGPSPLPAPPGSGCASTPPRRPGDGQRNRRPPSIAADPDQPPVAATASTLTGSRVTMTRLRIEGVVQLPTADGSRTALKVSMDDAVVDDVLLRSPGPPGHTMRFTADQMALRGNVAVYATRFVGRLSGTTITLGPDLPLPVGIPDSAPGPVTFTEPAIELVYLRADTLTTNPRLALTLARN</sequence>
<gene>
    <name evidence="2" type="ORF">HCJ94_20590</name>
</gene>
<organism evidence="2 3">
    <name type="scientific">Micromonospora thermarum</name>
    <dbReference type="NCBI Taxonomy" id="2720024"/>
    <lineage>
        <taxon>Bacteria</taxon>
        <taxon>Bacillati</taxon>
        <taxon>Actinomycetota</taxon>
        <taxon>Actinomycetes</taxon>
        <taxon>Micromonosporales</taxon>
        <taxon>Micromonosporaceae</taxon>
        <taxon>Micromonospora</taxon>
    </lineage>
</organism>
<accession>A0ABX0ZE03</accession>
<dbReference type="Proteomes" id="UP000783871">
    <property type="component" value="Unassembled WGS sequence"/>
</dbReference>
<name>A0ABX0ZE03_9ACTN</name>
<keyword evidence="3" id="KW-1185">Reference proteome</keyword>
<evidence type="ECO:0000313" key="2">
    <source>
        <dbReference type="EMBL" id="NJP34311.1"/>
    </source>
</evidence>